<evidence type="ECO:0000256" key="3">
    <source>
        <dbReference type="ARBA" id="ARBA00015316"/>
    </source>
</evidence>
<proteinExistence type="inferred from homology"/>
<gene>
    <name evidence="9" type="ORF">MCAP1_000295</name>
</gene>
<dbReference type="PANTHER" id="PTHR15840">
    <property type="entry name" value="CGI-121 FAMILY MEMBER"/>
    <property type="match status" value="1"/>
</dbReference>
<evidence type="ECO:0000256" key="2">
    <source>
        <dbReference type="ARBA" id="ARBA00005546"/>
    </source>
</evidence>
<dbReference type="SUPFAM" id="SSF143870">
    <property type="entry name" value="PF0523-like"/>
    <property type="match status" value="1"/>
</dbReference>
<dbReference type="AlphaFoldDB" id="A0AAF0IV22"/>
<dbReference type="GO" id="GO:0005634">
    <property type="term" value="C:nucleus"/>
    <property type="evidence" value="ECO:0007669"/>
    <property type="project" value="UniProtKB-SubCell"/>
</dbReference>
<dbReference type="InterPro" id="IPR013926">
    <property type="entry name" value="CGI121/TPRKB"/>
</dbReference>
<evidence type="ECO:0000256" key="4">
    <source>
        <dbReference type="ARBA" id="ARBA00016009"/>
    </source>
</evidence>
<keyword evidence="5" id="KW-0819">tRNA processing</keyword>
<dbReference type="PANTHER" id="PTHR15840:SF10">
    <property type="entry name" value="EKC_KEOPS COMPLEX SUBUNIT TPRKB"/>
    <property type="match status" value="1"/>
</dbReference>
<dbReference type="Gene3D" id="3.30.2380.10">
    <property type="entry name" value="CGI121/TPRKB"/>
    <property type="match status" value="1"/>
</dbReference>
<keyword evidence="10" id="KW-1185">Reference proteome</keyword>
<evidence type="ECO:0000256" key="1">
    <source>
        <dbReference type="ARBA" id="ARBA00004123"/>
    </source>
</evidence>
<name>A0AAF0IV22_9BASI</name>
<reference evidence="9" key="1">
    <citation type="submission" date="2023-03" db="EMBL/GenBank/DDBJ databases">
        <title>Mating type loci evolution in Malassezia.</title>
        <authorList>
            <person name="Coelho M.A."/>
        </authorList>
    </citation>
    <scope>NUCLEOTIDE SEQUENCE</scope>
    <source>
        <strain evidence="9">CBS 10434</strain>
    </source>
</reference>
<dbReference type="GO" id="GO:0002949">
    <property type="term" value="P:tRNA threonylcarbamoyladenosine modification"/>
    <property type="evidence" value="ECO:0007669"/>
    <property type="project" value="TreeGrafter"/>
</dbReference>
<comment type="similarity">
    <text evidence="2 8">Belongs to the CGI121/TPRKB family.</text>
</comment>
<evidence type="ECO:0000313" key="9">
    <source>
        <dbReference type="EMBL" id="WFD18083.1"/>
    </source>
</evidence>
<sequence>METVTLPAAFPAAYRRVYLGKFEGVSNGGALKEALIAASKTPADSDERRRVDFAFVDARLVLSRQQLLTAVMQAIVAADRLSQRDEAPVGMKTPSIHSEILWTLNPNNNIADALRQFGVSASTETLILVRVDALPPAGPDPAALAQHMDALVDGTLVAGIDTPTMASLALSPDSRRWKDVGKTYKLQDTSAFQQHDTQAVEALVCSTVATKYVGT</sequence>
<dbReference type="Proteomes" id="UP001220961">
    <property type="component" value="Chromosome 1"/>
</dbReference>
<evidence type="ECO:0000256" key="8">
    <source>
        <dbReference type="RuleBase" id="RU004398"/>
    </source>
</evidence>
<evidence type="ECO:0000256" key="7">
    <source>
        <dbReference type="ARBA" id="ARBA00025043"/>
    </source>
</evidence>
<dbReference type="InterPro" id="IPR036504">
    <property type="entry name" value="CGI121/TPRKB_sf"/>
</dbReference>
<evidence type="ECO:0000313" key="10">
    <source>
        <dbReference type="Proteomes" id="UP001220961"/>
    </source>
</evidence>
<accession>A0AAF0IV22</accession>
<evidence type="ECO:0000256" key="6">
    <source>
        <dbReference type="ARBA" id="ARBA00023242"/>
    </source>
</evidence>
<comment type="subcellular location">
    <subcellularLocation>
        <location evidence="1">Nucleus</location>
    </subcellularLocation>
</comment>
<organism evidence="9 10">
    <name type="scientific">Malassezia caprae</name>
    <dbReference type="NCBI Taxonomy" id="1381934"/>
    <lineage>
        <taxon>Eukaryota</taxon>
        <taxon>Fungi</taxon>
        <taxon>Dikarya</taxon>
        <taxon>Basidiomycota</taxon>
        <taxon>Ustilaginomycotina</taxon>
        <taxon>Malasseziomycetes</taxon>
        <taxon>Malasseziales</taxon>
        <taxon>Malasseziaceae</taxon>
        <taxon>Malassezia</taxon>
    </lineage>
</organism>
<dbReference type="GO" id="GO:0000408">
    <property type="term" value="C:EKC/KEOPS complex"/>
    <property type="evidence" value="ECO:0007669"/>
    <property type="project" value="TreeGrafter"/>
</dbReference>
<evidence type="ECO:0000256" key="5">
    <source>
        <dbReference type="ARBA" id="ARBA00022694"/>
    </source>
</evidence>
<dbReference type="Pfam" id="PF08617">
    <property type="entry name" value="CGI-121"/>
    <property type="match status" value="1"/>
</dbReference>
<dbReference type="GO" id="GO:0005829">
    <property type="term" value="C:cytosol"/>
    <property type="evidence" value="ECO:0007669"/>
    <property type="project" value="TreeGrafter"/>
</dbReference>
<keyword evidence="6 8" id="KW-0539">Nucleus</keyword>
<protein>
    <recommendedName>
        <fullName evidence="4">EKC/KEOPS complex subunit CGI121</fullName>
    </recommendedName>
    <alternativeName>
        <fullName evidence="3">EKC/KEOPS complex subunit cgi121</fullName>
    </alternativeName>
</protein>
<comment type="function">
    <text evidence="7">Component of the EKC/KEOPS complex that is required for the formation of a threonylcarbamoyl group on adenosine at position 37 (t(6)A37) in tRNAs that read codons beginning with adenine. The complex is probably involved in the transfer of the threonylcarbamoyl moiety of threonylcarbamoyl-AMP (TC-AMP) to the N6 group of A37. CGI121 acts as an allosteric effector that regulates the t(6)A activity of the complex. The EKC/KEOPS complex also promotes both telomere uncapping and telomere elongation. The complex is required for efficient recruitment of transcriptional coactivators. CGI121 is not required for tRNA modification.</text>
</comment>
<dbReference type="EMBL" id="CP119908">
    <property type="protein sequence ID" value="WFD18083.1"/>
    <property type="molecule type" value="Genomic_DNA"/>
</dbReference>